<keyword evidence="1" id="KW-0472">Membrane</keyword>
<reference evidence="2" key="1">
    <citation type="submission" date="2023-06" db="EMBL/GenBank/DDBJ databases">
        <authorList>
            <person name="Delattre M."/>
        </authorList>
    </citation>
    <scope>NUCLEOTIDE SEQUENCE</scope>
    <source>
        <strain evidence="2">AF72</strain>
    </source>
</reference>
<sequence>MTDTLNITTYCETAAKLTFGTWYIWQTILKAVLNSASVIFIIYMFARRLIWIHNEFHGLIGFKLLIVGVYACNNAITHWQPIIGRMVSSDPCTLVFYSTSCLVFKIIQIIFFLIITLEFCQHELNQKWFILHCQQETAVGL</sequence>
<dbReference type="EMBL" id="CATQJA010002659">
    <property type="protein sequence ID" value="CAJ0580006.1"/>
    <property type="molecule type" value="Genomic_DNA"/>
</dbReference>
<name>A0AA36G8Z2_9BILA</name>
<feature type="transmembrane region" description="Helical" evidence="1">
    <location>
        <begin position="96"/>
        <end position="117"/>
    </location>
</feature>
<keyword evidence="1" id="KW-0812">Transmembrane</keyword>
<evidence type="ECO:0000256" key="1">
    <source>
        <dbReference type="SAM" id="Phobius"/>
    </source>
</evidence>
<feature type="transmembrane region" description="Helical" evidence="1">
    <location>
        <begin position="23"/>
        <end position="46"/>
    </location>
</feature>
<proteinExistence type="predicted"/>
<keyword evidence="3" id="KW-1185">Reference proteome</keyword>
<organism evidence="2 3">
    <name type="scientific">Mesorhabditis spiculigera</name>
    <dbReference type="NCBI Taxonomy" id="96644"/>
    <lineage>
        <taxon>Eukaryota</taxon>
        <taxon>Metazoa</taxon>
        <taxon>Ecdysozoa</taxon>
        <taxon>Nematoda</taxon>
        <taxon>Chromadorea</taxon>
        <taxon>Rhabditida</taxon>
        <taxon>Rhabditina</taxon>
        <taxon>Rhabditomorpha</taxon>
        <taxon>Rhabditoidea</taxon>
        <taxon>Rhabditidae</taxon>
        <taxon>Mesorhabditinae</taxon>
        <taxon>Mesorhabditis</taxon>
    </lineage>
</organism>
<evidence type="ECO:0000313" key="3">
    <source>
        <dbReference type="Proteomes" id="UP001177023"/>
    </source>
</evidence>
<gene>
    <name evidence="2" type="ORF">MSPICULIGERA_LOCUS18209</name>
</gene>
<accession>A0AA36G8Z2</accession>
<feature type="transmembrane region" description="Helical" evidence="1">
    <location>
        <begin position="58"/>
        <end position="76"/>
    </location>
</feature>
<dbReference type="AlphaFoldDB" id="A0AA36G8Z2"/>
<protein>
    <submittedName>
        <fullName evidence="2">Uncharacterized protein</fullName>
    </submittedName>
</protein>
<dbReference type="Proteomes" id="UP001177023">
    <property type="component" value="Unassembled WGS sequence"/>
</dbReference>
<feature type="non-terminal residue" evidence="2">
    <location>
        <position position="1"/>
    </location>
</feature>
<keyword evidence="1" id="KW-1133">Transmembrane helix</keyword>
<evidence type="ECO:0000313" key="2">
    <source>
        <dbReference type="EMBL" id="CAJ0580006.1"/>
    </source>
</evidence>
<comment type="caution">
    <text evidence="2">The sequence shown here is derived from an EMBL/GenBank/DDBJ whole genome shotgun (WGS) entry which is preliminary data.</text>
</comment>